<dbReference type="PANTHER" id="PTHR11328:SF24">
    <property type="entry name" value="MAJOR FACILITATOR SUPERFAMILY (MFS) PROFILE DOMAIN-CONTAINING PROTEIN"/>
    <property type="match status" value="1"/>
</dbReference>
<feature type="transmembrane region" description="Helical" evidence="9">
    <location>
        <begin position="319"/>
        <end position="337"/>
    </location>
</feature>
<feature type="transmembrane region" description="Helical" evidence="9">
    <location>
        <begin position="391"/>
        <end position="415"/>
    </location>
</feature>
<evidence type="ECO:0000256" key="7">
    <source>
        <dbReference type="ARBA" id="ARBA00022989"/>
    </source>
</evidence>
<sequence>MELEQHGNQNKVLTRTTYAFGAFGHDLFNQVMNSYFIMFVTNHLFNGSDTAANNRMIGLMTTIIFVLRIAELFIDPFIGNTIDKTNTKWGKFKPWVIVGTLISGICMMLLFSNLWGLTARPFLYLFVFTFIYIIMDIFFSFKDIGLWSMLPALSFDSLEREKTATFARIGSTLGGTIVTVTIIPVILFFSNTNTGGTGDSRGWFIYAAIAAIIAILGALSIGFGTREVDSPLRENKEETGFKQVLGVLVHNDQLMWLSCAYLLYGMGAYLTNSLMLYYFTYVLGHAAMFSILGVANMIIGFLAVSMFPALAKKFKRRNVFVSCIVILLVALSIFAFADKNVWLVIAAGALFNLPQPLIFLVVLMTFTDIVEYGQLKLGHRDESLVLSVRPLIDKCAGAIVTGITGMTAVLAGMAGNAKVADITASNVLTFKLIMVVAPAITVLIGTFIFLKKVKITEAKHAEIVAELEKTWNKGDKQD</sequence>
<dbReference type="PROSITE" id="PS00872">
    <property type="entry name" value="NA_GALACTOSIDE_SYMP"/>
    <property type="match status" value="1"/>
</dbReference>
<keyword evidence="4" id="KW-0762">Sugar transport</keyword>
<evidence type="ECO:0000256" key="3">
    <source>
        <dbReference type="ARBA" id="ARBA00022475"/>
    </source>
</evidence>
<accession>A0ABW1U984</accession>
<gene>
    <name evidence="10" type="ORF">ACFP1M_02575</name>
</gene>
<dbReference type="InterPro" id="IPR001927">
    <property type="entry name" value="Na/Gal_symport"/>
</dbReference>
<dbReference type="EMBL" id="JBHSSO010000008">
    <property type="protein sequence ID" value="MFC6289100.1"/>
    <property type="molecule type" value="Genomic_DNA"/>
</dbReference>
<keyword evidence="3" id="KW-1003">Cell membrane</keyword>
<dbReference type="InterPro" id="IPR039672">
    <property type="entry name" value="MFS_2"/>
</dbReference>
<comment type="caution">
    <text evidence="10">The sequence shown here is derived from an EMBL/GenBank/DDBJ whole genome shotgun (WGS) entry which is preliminary data.</text>
</comment>
<dbReference type="NCBIfam" id="TIGR00792">
    <property type="entry name" value="gph"/>
    <property type="match status" value="1"/>
</dbReference>
<dbReference type="SUPFAM" id="SSF103473">
    <property type="entry name" value="MFS general substrate transporter"/>
    <property type="match status" value="1"/>
</dbReference>
<evidence type="ECO:0000256" key="5">
    <source>
        <dbReference type="ARBA" id="ARBA00022692"/>
    </source>
</evidence>
<feature type="transmembrane region" description="Helical" evidence="9">
    <location>
        <begin position="203"/>
        <end position="223"/>
    </location>
</feature>
<dbReference type="CDD" id="cd17332">
    <property type="entry name" value="MFS_MelB_like"/>
    <property type="match status" value="1"/>
</dbReference>
<dbReference type="PANTHER" id="PTHR11328">
    <property type="entry name" value="MAJOR FACILITATOR SUPERFAMILY DOMAIN-CONTAINING PROTEIN"/>
    <property type="match status" value="1"/>
</dbReference>
<evidence type="ECO:0000313" key="10">
    <source>
        <dbReference type="EMBL" id="MFC6289100.1"/>
    </source>
</evidence>
<feature type="transmembrane region" description="Helical" evidence="9">
    <location>
        <begin position="343"/>
        <end position="370"/>
    </location>
</feature>
<dbReference type="Pfam" id="PF13347">
    <property type="entry name" value="MFS_2"/>
    <property type="match status" value="1"/>
</dbReference>
<proteinExistence type="predicted"/>
<feature type="transmembrane region" description="Helical" evidence="9">
    <location>
        <begin position="122"/>
        <end position="141"/>
    </location>
</feature>
<evidence type="ECO:0000256" key="2">
    <source>
        <dbReference type="ARBA" id="ARBA00022448"/>
    </source>
</evidence>
<feature type="transmembrane region" description="Helical" evidence="9">
    <location>
        <begin position="169"/>
        <end position="191"/>
    </location>
</feature>
<comment type="subcellular location">
    <subcellularLocation>
        <location evidence="1">Cell membrane</location>
        <topology evidence="1">Multi-pass membrane protein</topology>
    </subcellularLocation>
</comment>
<feature type="transmembrane region" description="Helical" evidence="9">
    <location>
        <begin position="95"/>
        <end position="116"/>
    </location>
</feature>
<dbReference type="InterPro" id="IPR036259">
    <property type="entry name" value="MFS_trans_sf"/>
</dbReference>
<feature type="transmembrane region" description="Helical" evidence="9">
    <location>
        <begin position="56"/>
        <end position="74"/>
    </location>
</feature>
<keyword evidence="2" id="KW-0813">Transport</keyword>
<name>A0ABW1U984_9LACO</name>
<evidence type="ECO:0000256" key="9">
    <source>
        <dbReference type="SAM" id="Phobius"/>
    </source>
</evidence>
<keyword evidence="11" id="KW-1185">Reference proteome</keyword>
<evidence type="ECO:0000256" key="1">
    <source>
        <dbReference type="ARBA" id="ARBA00004651"/>
    </source>
</evidence>
<protein>
    <submittedName>
        <fullName evidence="10">Glycoside-pentoside-hexuronide (GPH):cation symporter</fullName>
    </submittedName>
</protein>
<keyword evidence="7 9" id="KW-1133">Transmembrane helix</keyword>
<dbReference type="InterPro" id="IPR018043">
    <property type="entry name" value="Na/Gal_symport_CS"/>
</dbReference>
<dbReference type="Proteomes" id="UP001596258">
    <property type="component" value="Unassembled WGS sequence"/>
</dbReference>
<dbReference type="RefSeq" id="WP_125575828.1">
    <property type="nucleotide sequence ID" value="NZ_JBHSSO010000008.1"/>
</dbReference>
<keyword evidence="6" id="KW-0769">Symport</keyword>
<dbReference type="Gene3D" id="1.20.1250.20">
    <property type="entry name" value="MFS general substrate transporter like domains"/>
    <property type="match status" value="1"/>
</dbReference>
<evidence type="ECO:0000256" key="4">
    <source>
        <dbReference type="ARBA" id="ARBA00022597"/>
    </source>
</evidence>
<feature type="transmembrane region" description="Helical" evidence="9">
    <location>
        <begin position="276"/>
        <end position="307"/>
    </location>
</feature>
<keyword evidence="5 9" id="KW-0812">Transmembrane</keyword>
<evidence type="ECO:0000313" key="11">
    <source>
        <dbReference type="Proteomes" id="UP001596258"/>
    </source>
</evidence>
<evidence type="ECO:0000256" key="8">
    <source>
        <dbReference type="ARBA" id="ARBA00023136"/>
    </source>
</evidence>
<evidence type="ECO:0000256" key="6">
    <source>
        <dbReference type="ARBA" id="ARBA00022847"/>
    </source>
</evidence>
<keyword evidence="8 9" id="KW-0472">Membrane</keyword>
<reference evidence="11" key="1">
    <citation type="journal article" date="2019" name="Int. J. Syst. Evol. Microbiol.">
        <title>The Global Catalogue of Microorganisms (GCM) 10K type strain sequencing project: providing services to taxonomists for standard genome sequencing and annotation.</title>
        <authorList>
            <consortium name="The Broad Institute Genomics Platform"/>
            <consortium name="The Broad Institute Genome Sequencing Center for Infectious Disease"/>
            <person name="Wu L."/>
            <person name="Ma J."/>
        </authorList>
    </citation>
    <scope>NUCLEOTIDE SEQUENCE [LARGE SCALE GENOMIC DNA]</scope>
    <source>
        <strain evidence="11">CCM 8893</strain>
    </source>
</reference>
<organism evidence="10 11">
    <name type="scientific">Levilactobacillus angrenensis</name>
    <dbReference type="NCBI Taxonomy" id="2486020"/>
    <lineage>
        <taxon>Bacteria</taxon>
        <taxon>Bacillati</taxon>
        <taxon>Bacillota</taxon>
        <taxon>Bacilli</taxon>
        <taxon>Lactobacillales</taxon>
        <taxon>Lactobacillaceae</taxon>
        <taxon>Levilactobacillus</taxon>
    </lineage>
</organism>
<feature type="transmembrane region" description="Helical" evidence="9">
    <location>
        <begin position="427"/>
        <end position="450"/>
    </location>
</feature>